<proteinExistence type="predicted"/>
<evidence type="ECO:0000313" key="3">
    <source>
        <dbReference type="Proteomes" id="UP000712600"/>
    </source>
</evidence>
<name>A0A8S9SJE0_BRACR</name>
<feature type="region of interest" description="Disordered" evidence="1">
    <location>
        <begin position="57"/>
        <end position="81"/>
    </location>
</feature>
<sequence length="117" mass="13061">MISGSNEESPGSPMTSGCQTQSQDLNENLWVTLRPPGPKYKLMIYENLWVPRRPLGPYATSGLRKRSPDSKSPYSKKLETSGFRAHPSGLSCNLRVPRRFSGPCIISRILLSNLRRG</sequence>
<reference evidence="2" key="1">
    <citation type="submission" date="2019-12" db="EMBL/GenBank/DDBJ databases">
        <title>Genome sequencing and annotation of Brassica cretica.</title>
        <authorList>
            <person name="Studholme D.J."/>
            <person name="Sarris P."/>
        </authorList>
    </citation>
    <scope>NUCLEOTIDE SEQUENCE</scope>
    <source>
        <strain evidence="2">PFS-109/04</strain>
        <tissue evidence="2">Leaf</tissue>
    </source>
</reference>
<accession>A0A8S9SJE0</accession>
<evidence type="ECO:0000256" key="1">
    <source>
        <dbReference type="SAM" id="MobiDB-lite"/>
    </source>
</evidence>
<dbReference type="Proteomes" id="UP000712600">
    <property type="component" value="Unassembled WGS sequence"/>
</dbReference>
<feature type="region of interest" description="Disordered" evidence="1">
    <location>
        <begin position="1"/>
        <end position="21"/>
    </location>
</feature>
<evidence type="ECO:0000313" key="2">
    <source>
        <dbReference type="EMBL" id="KAF3600884.1"/>
    </source>
</evidence>
<comment type="caution">
    <text evidence="2">The sequence shown here is derived from an EMBL/GenBank/DDBJ whole genome shotgun (WGS) entry which is preliminary data.</text>
</comment>
<gene>
    <name evidence="2" type="ORF">F2Q69_00036270</name>
</gene>
<dbReference type="EMBL" id="QGKX02000004">
    <property type="protein sequence ID" value="KAF3600884.1"/>
    <property type="molecule type" value="Genomic_DNA"/>
</dbReference>
<protein>
    <submittedName>
        <fullName evidence="2">Uncharacterized protein</fullName>
    </submittedName>
</protein>
<organism evidence="2 3">
    <name type="scientific">Brassica cretica</name>
    <name type="common">Mustard</name>
    <dbReference type="NCBI Taxonomy" id="69181"/>
    <lineage>
        <taxon>Eukaryota</taxon>
        <taxon>Viridiplantae</taxon>
        <taxon>Streptophyta</taxon>
        <taxon>Embryophyta</taxon>
        <taxon>Tracheophyta</taxon>
        <taxon>Spermatophyta</taxon>
        <taxon>Magnoliopsida</taxon>
        <taxon>eudicotyledons</taxon>
        <taxon>Gunneridae</taxon>
        <taxon>Pentapetalae</taxon>
        <taxon>rosids</taxon>
        <taxon>malvids</taxon>
        <taxon>Brassicales</taxon>
        <taxon>Brassicaceae</taxon>
        <taxon>Brassiceae</taxon>
        <taxon>Brassica</taxon>
    </lineage>
</organism>
<dbReference type="AlphaFoldDB" id="A0A8S9SJE0"/>